<sequence>MALSEDKAIGAVYVVLSVLLLTIYVIILKIIKSPVPLFSSPVFCIMFHMGIIDCIQLSVHTIGGIFSLAQSTFDPWANKIFGGIVNGTWIGVGPFTLLLALNRLVLVCFPAKMGIFFHKRALLAQLVVCWSFPSMFFIMYMTPLCGVIYNITSFGWEYDESPWSQTVSDVELYSLSFMLAVSVACYLCIFYKTHILRRTIKVHMTSVSTRNYVKINGTEAKILIQAVVITFYTTTFLVGWHVYGLYLPDWKWAEFFFNLMWIFNCGIYPCLHITLIPVIRRSVWDVIRCRKPNSARVSTVLRHGAGS</sequence>
<dbReference type="Proteomes" id="UP001175271">
    <property type="component" value="Unassembled WGS sequence"/>
</dbReference>
<feature type="transmembrane region" description="Helical" evidence="1">
    <location>
        <begin position="12"/>
        <end position="31"/>
    </location>
</feature>
<accession>A0AA39HNK4</accession>
<dbReference type="PANTHER" id="PTHR23021">
    <property type="entry name" value="SERPENTINE RECEPTOR, CLASS T"/>
    <property type="match status" value="1"/>
</dbReference>
<evidence type="ECO:0000313" key="2">
    <source>
        <dbReference type="EMBL" id="KAK0408614.1"/>
    </source>
</evidence>
<feature type="transmembrane region" description="Helical" evidence="1">
    <location>
        <begin position="222"/>
        <end position="243"/>
    </location>
</feature>
<keyword evidence="1" id="KW-0812">Transmembrane</keyword>
<dbReference type="SUPFAM" id="SSF81321">
    <property type="entry name" value="Family A G protein-coupled receptor-like"/>
    <property type="match status" value="1"/>
</dbReference>
<gene>
    <name evidence="2" type="ORF">QR680_004056</name>
</gene>
<keyword evidence="3" id="KW-1185">Reference proteome</keyword>
<organism evidence="2 3">
    <name type="scientific">Steinernema hermaphroditum</name>
    <dbReference type="NCBI Taxonomy" id="289476"/>
    <lineage>
        <taxon>Eukaryota</taxon>
        <taxon>Metazoa</taxon>
        <taxon>Ecdysozoa</taxon>
        <taxon>Nematoda</taxon>
        <taxon>Chromadorea</taxon>
        <taxon>Rhabditida</taxon>
        <taxon>Tylenchina</taxon>
        <taxon>Panagrolaimomorpha</taxon>
        <taxon>Strongyloidoidea</taxon>
        <taxon>Steinernematidae</taxon>
        <taxon>Steinernema</taxon>
    </lineage>
</organism>
<feature type="transmembrane region" description="Helical" evidence="1">
    <location>
        <begin position="121"/>
        <end position="152"/>
    </location>
</feature>
<evidence type="ECO:0000313" key="3">
    <source>
        <dbReference type="Proteomes" id="UP001175271"/>
    </source>
</evidence>
<feature type="transmembrane region" description="Helical" evidence="1">
    <location>
        <begin position="89"/>
        <end position="109"/>
    </location>
</feature>
<comment type="caution">
    <text evidence="2">The sequence shown here is derived from an EMBL/GenBank/DDBJ whole genome shotgun (WGS) entry which is preliminary data.</text>
</comment>
<dbReference type="Gene3D" id="1.20.1070.10">
    <property type="entry name" value="Rhodopsin 7-helix transmembrane proteins"/>
    <property type="match status" value="1"/>
</dbReference>
<dbReference type="EMBL" id="JAUCMV010000003">
    <property type="protein sequence ID" value="KAK0408614.1"/>
    <property type="molecule type" value="Genomic_DNA"/>
</dbReference>
<protein>
    <recommendedName>
        <fullName evidence="4">7TM GPCR serpentine receptor class x (Srx) domain-containing protein</fullName>
    </recommendedName>
</protein>
<feature type="transmembrane region" description="Helical" evidence="1">
    <location>
        <begin position="172"/>
        <end position="191"/>
    </location>
</feature>
<dbReference type="PANTHER" id="PTHR23021:SF82">
    <property type="entry name" value="G PROTEIN-COUPLED RECEPTOR"/>
    <property type="match status" value="1"/>
</dbReference>
<evidence type="ECO:0008006" key="4">
    <source>
        <dbReference type="Google" id="ProtNLM"/>
    </source>
</evidence>
<name>A0AA39HNK4_9BILA</name>
<feature type="transmembrane region" description="Helical" evidence="1">
    <location>
        <begin position="255"/>
        <end position="278"/>
    </location>
</feature>
<reference evidence="2" key="1">
    <citation type="submission" date="2023-06" db="EMBL/GenBank/DDBJ databases">
        <title>Genomic analysis of the entomopathogenic nematode Steinernema hermaphroditum.</title>
        <authorList>
            <person name="Schwarz E.M."/>
            <person name="Heppert J.K."/>
            <person name="Baniya A."/>
            <person name="Schwartz H.T."/>
            <person name="Tan C.-H."/>
            <person name="Antoshechkin I."/>
            <person name="Sternberg P.W."/>
            <person name="Goodrich-Blair H."/>
            <person name="Dillman A.R."/>
        </authorList>
    </citation>
    <scope>NUCLEOTIDE SEQUENCE</scope>
    <source>
        <strain evidence="2">PS9179</strain>
        <tissue evidence="2">Whole animal</tissue>
    </source>
</reference>
<dbReference type="InterPro" id="IPR019425">
    <property type="entry name" value="7TM_GPCR_serpentine_rcpt_Srt"/>
</dbReference>
<dbReference type="Pfam" id="PF10321">
    <property type="entry name" value="7TM_GPCR_Srt"/>
    <property type="match status" value="1"/>
</dbReference>
<keyword evidence="1" id="KW-0472">Membrane</keyword>
<keyword evidence="1" id="KW-1133">Transmembrane helix</keyword>
<proteinExistence type="predicted"/>
<evidence type="ECO:0000256" key="1">
    <source>
        <dbReference type="SAM" id="Phobius"/>
    </source>
</evidence>
<dbReference type="AlphaFoldDB" id="A0AA39HNK4"/>